<dbReference type="SUPFAM" id="SSF102405">
    <property type="entry name" value="MCP/YpsA-like"/>
    <property type="match status" value="1"/>
</dbReference>
<dbReference type="OrthoDB" id="9785707at2"/>
<feature type="region of interest" description="Disordered" evidence="2">
    <location>
        <begin position="336"/>
        <end position="357"/>
    </location>
</feature>
<sequence length="357" mass="36453">MSVATVHRIRRVDPAYPPALEQLSDPPAAIYTTCPPQALVELLSGPLVAVVGPREPSTYGLEMARALGSGLAAAGVTVVSGLARGVDACALEAATTSGRALAVLPGSVTRPYPAGNARLAAAVARCGALVSETNESRSLTRWAFPRRNRIMAALAQAVVVVEARERSGTLITARIALELGRSVGAVPGRATSPLARGANALLRDGAFLVESPQDVLDELFGAGALRVHAARARSAGGVPGDSPAGVPGGHDERLTESQTNATHPPLAALDATDRAVLEALADGDGVGTVAARCRLPPGAARAALGRLVSLGLLQPCGLQGFERTWRATALLTDLDTNARHGADGGGVPDLDRDTSAR</sequence>
<gene>
    <name evidence="4" type="ORF">SAMN02745716_1845</name>
</gene>
<dbReference type="PANTHER" id="PTHR43022">
    <property type="entry name" value="PROTEIN SMF"/>
    <property type="match status" value="1"/>
</dbReference>
<dbReference type="STRING" id="29539.SAMN02745716_1845"/>
<dbReference type="NCBIfam" id="TIGR00732">
    <property type="entry name" value="dprA"/>
    <property type="match status" value="1"/>
</dbReference>
<keyword evidence="5" id="KW-1185">Reference proteome</keyword>
<organism evidence="4 5">
    <name type="scientific">Thermoleophilum album</name>
    <dbReference type="NCBI Taxonomy" id="29539"/>
    <lineage>
        <taxon>Bacteria</taxon>
        <taxon>Bacillati</taxon>
        <taxon>Actinomycetota</taxon>
        <taxon>Thermoleophilia</taxon>
        <taxon>Thermoleophilales</taxon>
        <taxon>Thermoleophilaceae</taxon>
        <taxon>Thermoleophilum</taxon>
    </lineage>
</organism>
<evidence type="ECO:0000256" key="1">
    <source>
        <dbReference type="ARBA" id="ARBA00006525"/>
    </source>
</evidence>
<protein>
    <submittedName>
        <fullName evidence="4">DNA recombination-mediator protein A</fullName>
    </submittedName>
</protein>
<evidence type="ECO:0000259" key="3">
    <source>
        <dbReference type="Pfam" id="PF02481"/>
    </source>
</evidence>
<dbReference type="Gene3D" id="3.40.50.450">
    <property type="match status" value="1"/>
</dbReference>
<evidence type="ECO:0000313" key="5">
    <source>
        <dbReference type="Proteomes" id="UP000222056"/>
    </source>
</evidence>
<dbReference type="Pfam" id="PF02481">
    <property type="entry name" value="DNA_processg_A"/>
    <property type="match status" value="1"/>
</dbReference>
<dbReference type="GO" id="GO:0009294">
    <property type="term" value="P:DNA-mediated transformation"/>
    <property type="evidence" value="ECO:0007669"/>
    <property type="project" value="InterPro"/>
</dbReference>
<evidence type="ECO:0000313" key="4">
    <source>
        <dbReference type="EMBL" id="SEH15111.1"/>
    </source>
</evidence>
<accession>A0A1H6FWD8</accession>
<dbReference type="InterPro" id="IPR003488">
    <property type="entry name" value="DprA"/>
</dbReference>
<dbReference type="RefSeq" id="WP_093118370.1">
    <property type="nucleotide sequence ID" value="NZ_FNWJ01000002.1"/>
</dbReference>
<feature type="domain" description="Smf/DprA SLOG" evidence="3">
    <location>
        <begin position="10"/>
        <end position="219"/>
    </location>
</feature>
<dbReference type="EMBL" id="FNWJ01000002">
    <property type="protein sequence ID" value="SEH15111.1"/>
    <property type="molecule type" value="Genomic_DNA"/>
</dbReference>
<dbReference type="AlphaFoldDB" id="A0A1H6FWD8"/>
<proteinExistence type="inferred from homology"/>
<comment type="similarity">
    <text evidence="1">Belongs to the DprA/Smf family.</text>
</comment>
<evidence type="ECO:0000256" key="2">
    <source>
        <dbReference type="SAM" id="MobiDB-lite"/>
    </source>
</evidence>
<feature type="region of interest" description="Disordered" evidence="2">
    <location>
        <begin position="233"/>
        <end position="262"/>
    </location>
</feature>
<name>A0A1H6FWD8_THEAL</name>
<dbReference type="Proteomes" id="UP000222056">
    <property type="component" value="Unassembled WGS sequence"/>
</dbReference>
<dbReference type="InterPro" id="IPR057666">
    <property type="entry name" value="DrpA_SLOG"/>
</dbReference>
<reference evidence="5" key="1">
    <citation type="submission" date="2016-10" db="EMBL/GenBank/DDBJ databases">
        <authorList>
            <person name="Varghese N."/>
            <person name="Submissions S."/>
        </authorList>
    </citation>
    <scope>NUCLEOTIDE SEQUENCE [LARGE SCALE GENOMIC DNA]</scope>
    <source>
        <strain evidence="5">ATCC 35263</strain>
    </source>
</reference>
<dbReference type="PANTHER" id="PTHR43022:SF1">
    <property type="entry name" value="PROTEIN SMF"/>
    <property type="match status" value="1"/>
</dbReference>